<reference evidence="2" key="1">
    <citation type="submission" date="2020-10" db="EMBL/GenBank/DDBJ databases">
        <title>Chromosome-scale genome assembly of the Allis shad, Alosa alosa.</title>
        <authorList>
            <person name="Margot Z."/>
            <person name="Christophe K."/>
            <person name="Cabau C."/>
            <person name="Louis A."/>
            <person name="Berthelot C."/>
            <person name="Parey E."/>
            <person name="Roest Crollius H."/>
            <person name="Montfort J."/>
            <person name="Robinson-Rechavi M."/>
            <person name="Bucao C."/>
            <person name="Bouchez O."/>
            <person name="Gislard M."/>
            <person name="Lluch J."/>
            <person name="Milhes M."/>
            <person name="Lampietro C."/>
            <person name="Lopez Roques C."/>
            <person name="Donnadieu C."/>
            <person name="Braasch I."/>
            <person name="Desvignes T."/>
            <person name="Postlethwait J."/>
            <person name="Bobe J."/>
            <person name="Guiguen Y."/>
        </authorList>
    </citation>
    <scope>NUCLEOTIDE SEQUENCE</scope>
    <source>
        <strain evidence="2">M-15738</strain>
        <tissue evidence="2">Blood</tissue>
    </source>
</reference>
<dbReference type="Proteomes" id="UP000823561">
    <property type="component" value="Chromosome 6"/>
</dbReference>
<keyword evidence="1" id="KW-0812">Transmembrane</keyword>
<evidence type="ECO:0000313" key="2">
    <source>
        <dbReference type="EMBL" id="KAG5280441.1"/>
    </source>
</evidence>
<dbReference type="AlphaFoldDB" id="A0AAV6H370"/>
<feature type="transmembrane region" description="Helical" evidence="1">
    <location>
        <begin position="39"/>
        <end position="62"/>
    </location>
</feature>
<dbReference type="EMBL" id="JADWDJ010000006">
    <property type="protein sequence ID" value="KAG5280441.1"/>
    <property type="molecule type" value="Genomic_DNA"/>
</dbReference>
<gene>
    <name evidence="2" type="ORF">AALO_G00089180</name>
</gene>
<keyword evidence="1" id="KW-0472">Membrane</keyword>
<proteinExistence type="predicted"/>
<keyword evidence="3" id="KW-1185">Reference proteome</keyword>
<comment type="caution">
    <text evidence="2">The sequence shown here is derived from an EMBL/GenBank/DDBJ whole genome shotgun (WGS) entry which is preliminary data.</text>
</comment>
<organism evidence="2 3">
    <name type="scientific">Alosa alosa</name>
    <name type="common">allis shad</name>
    <dbReference type="NCBI Taxonomy" id="278164"/>
    <lineage>
        <taxon>Eukaryota</taxon>
        <taxon>Metazoa</taxon>
        <taxon>Chordata</taxon>
        <taxon>Craniata</taxon>
        <taxon>Vertebrata</taxon>
        <taxon>Euteleostomi</taxon>
        <taxon>Actinopterygii</taxon>
        <taxon>Neopterygii</taxon>
        <taxon>Teleostei</taxon>
        <taxon>Clupei</taxon>
        <taxon>Clupeiformes</taxon>
        <taxon>Clupeoidei</taxon>
        <taxon>Clupeidae</taxon>
        <taxon>Alosa</taxon>
    </lineage>
</organism>
<keyword evidence="1" id="KW-1133">Transmembrane helix</keyword>
<protein>
    <submittedName>
        <fullName evidence="2">Uncharacterized protein</fullName>
    </submittedName>
</protein>
<feature type="transmembrane region" description="Helical" evidence="1">
    <location>
        <begin position="12"/>
        <end position="33"/>
    </location>
</feature>
<evidence type="ECO:0000256" key="1">
    <source>
        <dbReference type="SAM" id="Phobius"/>
    </source>
</evidence>
<name>A0AAV6H370_9TELE</name>
<sequence>MGLSTSTFSTRKAMFIVNILAVIGGALMELSTICSFEMVIALFCGIFTGLTPMFFMAIRISLGSPPW</sequence>
<evidence type="ECO:0000313" key="3">
    <source>
        <dbReference type="Proteomes" id="UP000823561"/>
    </source>
</evidence>
<accession>A0AAV6H370</accession>